<dbReference type="AlphaFoldDB" id="A0A5B9DQK7"/>
<dbReference type="KEGG" id="yti:FNA67_16410"/>
<organism evidence="4 5">
    <name type="scientific">Paradevosia tibetensis</name>
    <dbReference type="NCBI Taxonomy" id="1447062"/>
    <lineage>
        <taxon>Bacteria</taxon>
        <taxon>Pseudomonadati</taxon>
        <taxon>Pseudomonadota</taxon>
        <taxon>Alphaproteobacteria</taxon>
        <taxon>Hyphomicrobiales</taxon>
        <taxon>Devosiaceae</taxon>
        <taxon>Paradevosia</taxon>
    </lineage>
</organism>
<feature type="compositionally biased region" description="Pro residues" evidence="1">
    <location>
        <begin position="256"/>
        <end position="265"/>
    </location>
</feature>
<dbReference type="GO" id="GO:0016702">
    <property type="term" value="F:oxidoreductase activity, acting on single donors with incorporation of molecular oxygen, incorporation of two atoms of oxygen"/>
    <property type="evidence" value="ECO:0007669"/>
    <property type="project" value="InterPro"/>
</dbReference>
<accession>A0A5B9DQK7</accession>
<evidence type="ECO:0000256" key="2">
    <source>
        <dbReference type="SAM" id="SignalP"/>
    </source>
</evidence>
<evidence type="ECO:0000256" key="1">
    <source>
        <dbReference type="SAM" id="MobiDB-lite"/>
    </source>
</evidence>
<evidence type="ECO:0000259" key="3">
    <source>
        <dbReference type="Pfam" id="PF00775"/>
    </source>
</evidence>
<feature type="domain" description="Intradiol ring-cleavage dioxygenases" evidence="3">
    <location>
        <begin position="79"/>
        <end position="183"/>
    </location>
</feature>
<feature type="signal peptide" evidence="2">
    <location>
        <begin position="1"/>
        <end position="36"/>
    </location>
</feature>
<dbReference type="InterPro" id="IPR006311">
    <property type="entry name" value="TAT_signal"/>
</dbReference>
<dbReference type="PANTHER" id="PTHR34315">
    <property type="match status" value="1"/>
</dbReference>
<dbReference type="RefSeq" id="WP_147656993.1">
    <property type="nucleotide sequence ID" value="NZ_BMFM01000001.1"/>
</dbReference>
<reference evidence="4 5" key="1">
    <citation type="journal article" date="2015" name="Int. J. Syst. Evol. Microbiol.">
        <title>Youhaiella tibetensis gen. nov., sp. nov., isolated from subsurface sediment.</title>
        <authorList>
            <person name="Wang Y.X."/>
            <person name="Huang F.Q."/>
            <person name="Nogi Y."/>
            <person name="Pang S.J."/>
            <person name="Wang P.K."/>
            <person name="Lv J."/>
        </authorList>
    </citation>
    <scope>NUCLEOTIDE SEQUENCE [LARGE SCALE GENOMIC DNA]</scope>
    <source>
        <strain evidence="5">fig4</strain>
    </source>
</reference>
<dbReference type="InterPro" id="IPR000627">
    <property type="entry name" value="Intradiol_dOase_C"/>
</dbReference>
<dbReference type="SUPFAM" id="SSF49482">
    <property type="entry name" value="Aromatic compound dioxygenase"/>
    <property type="match status" value="1"/>
</dbReference>
<dbReference type="Gene3D" id="2.60.130.10">
    <property type="entry name" value="Aromatic compound dioxygenase"/>
    <property type="match status" value="1"/>
</dbReference>
<keyword evidence="2" id="KW-0732">Signal</keyword>
<keyword evidence="4" id="KW-0223">Dioxygenase</keyword>
<dbReference type="Proteomes" id="UP000321062">
    <property type="component" value="Chromosome"/>
</dbReference>
<dbReference type="CDD" id="cd03457">
    <property type="entry name" value="intradiol_dioxygenase_like"/>
    <property type="match status" value="1"/>
</dbReference>
<sequence>MPDPDKPSFRLNRRQALSLVAVTAAGGALMSQRAFAQEAGASADTAGLLPGADVCVITPEVTEGPYYFDPALDRRDITEGRPGVKTQVRLQVVDAQCKPLSGARVDIWHADATGVYSGYANQTGGVDTTGETFMRGTQMTDANGVAEFTTVYPGWYRGRTTHIHFKVFLDETNILTGQLFFPDALSEFIYKNVAPYSDRTEERDTINTNDNIAAQATRASFAYVKELADAYLVAMIIGVDPSATSSNLGDAGGAGGPPPGGPPPDGGNGGPPATGSSRGSLVPGVEAGN</sequence>
<evidence type="ECO:0000313" key="5">
    <source>
        <dbReference type="Proteomes" id="UP000321062"/>
    </source>
</evidence>
<feature type="chain" id="PRO_5043971969" evidence="2">
    <location>
        <begin position="37"/>
        <end position="289"/>
    </location>
</feature>
<dbReference type="OrthoDB" id="9805815at2"/>
<proteinExistence type="predicted"/>
<dbReference type="PANTHER" id="PTHR34315:SF1">
    <property type="entry name" value="INTRADIOL RING-CLEAVAGE DIOXYGENASES DOMAIN-CONTAINING PROTEIN-RELATED"/>
    <property type="match status" value="1"/>
</dbReference>
<name>A0A5B9DQK7_9HYPH</name>
<dbReference type="Pfam" id="PF00775">
    <property type="entry name" value="Dioxygenase_C"/>
    <property type="match status" value="1"/>
</dbReference>
<feature type="region of interest" description="Disordered" evidence="1">
    <location>
        <begin position="247"/>
        <end position="289"/>
    </location>
</feature>
<dbReference type="InterPro" id="IPR015889">
    <property type="entry name" value="Intradiol_dOase_core"/>
</dbReference>
<keyword evidence="5" id="KW-1185">Reference proteome</keyword>
<keyword evidence="4" id="KW-0560">Oxidoreductase</keyword>
<dbReference type="EMBL" id="CP041690">
    <property type="protein sequence ID" value="QEE21671.1"/>
    <property type="molecule type" value="Genomic_DNA"/>
</dbReference>
<protein>
    <submittedName>
        <fullName evidence="4">Intradiol ring-cleavage dioxygenase</fullName>
    </submittedName>
</protein>
<dbReference type="PROSITE" id="PS51318">
    <property type="entry name" value="TAT"/>
    <property type="match status" value="1"/>
</dbReference>
<gene>
    <name evidence="4" type="ORF">FNA67_16410</name>
</gene>
<evidence type="ECO:0000313" key="4">
    <source>
        <dbReference type="EMBL" id="QEE21671.1"/>
    </source>
</evidence>
<dbReference type="GO" id="GO:0008199">
    <property type="term" value="F:ferric iron binding"/>
    <property type="evidence" value="ECO:0007669"/>
    <property type="project" value="InterPro"/>
</dbReference>